<evidence type="ECO:0000313" key="4">
    <source>
        <dbReference type="Proteomes" id="UP001549921"/>
    </source>
</evidence>
<evidence type="ECO:0000256" key="2">
    <source>
        <dbReference type="SAM" id="MobiDB-lite"/>
    </source>
</evidence>
<name>A0ABD0TIK5_LOXSC</name>
<proteinExistence type="predicted"/>
<feature type="compositionally biased region" description="Polar residues" evidence="2">
    <location>
        <begin position="155"/>
        <end position="167"/>
    </location>
</feature>
<accession>A0ABD0TIK5</accession>
<dbReference type="Gene3D" id="1.25.40.20">
    <property type="entry name" value="Ankyrin repeat-containing domain"/>
    <property type="match status" value="1"/>
</dbReference>
<feature type="region of interest" description="Disordered" evidence="2">
    <location>
        <begin position="155"/>
        <end position="226"/>
    </location>
</feature>
<dbReference type="AlphaFoldDB" id="A0ABD0TIK5"/>
<reference evidence="3 4" key="1">
    <citation type="submission" date="2024-06" db="EMBL/GenBank/DDBJ databases">
        <title>A chromosome-level genome assembly of beet webworm, Loxostege sticticalis.</title>
        <authorList>
            <person name="Zhang Y."/>
        </authorList>
    </citation>
    <scope>NUCLEOTIDE SEQUENCE [LARGE SCALE GENOMIC DNA]</scope>
    <source>
        <strain evidence="3">AQ028</strain>
        <tissue evidence="3">Male pupae</tissue>
    </source>
</reference>
<evidence type="ECO:0000313" key="3">
    <source>
        <dbReference type="EMBL" id="KAL0849082.1"/>
    </source>
</evidence>
<comment type="caution">
    <text evidence="3">The sequence shown here is derived from an EMBL/GenBank/DDBJ whole genome shotgun (WGS) entry which is preliminary data.</text>
</comment>
<keyword evidence="1" id="KW-0040">ANK repeat</keyword>
<dbReference type="InterPro" id="IPR002110">
    <property type="entry name" value="Ankyrin_rpt"/>
</dbReference>
<evidence type="ECO:0000256" key="1">
    <source>
        <dbReference type="PROSITE-ProRule" id="PRU00023"/>
    </source>
</evidence>
<dbReference type="PROSITE" id="PS50088">
    <property type="entry name" value="ANK_REPEAT"/>
    <property type="match status" value="1"/>
</dbReference>
<dbReference type="PROSITE" id="PS50297">
    <property type="entry name" value="ANK_REP_REGION"/>
    <property type="match status" value="1"/>
</dbReference>
<dbReference type="EMBL" id="JBEDNZ010000004">
    <property type="protein sequence ID" value="KAL0849082.1"/>
    <property type="molecule type" value="Genomic_DNA"/>
</dbReference>
<dbReference type="SUPFAM" id="SSF48403">
    <property type="entry name" value="Ankyrin repeat"/>
    <property type="match status" value="1"/>
</dbReference>
<organism evidence="3 4">
    <name type="scientific">Loxostege sticticalis</name>
    <name type="common">Beet webworm moth</name>
    <dbReference type="NCBI Taxonomy" id="481309"/>
    <lineage>
        <taxon>Eukaryota</taxon>
        <taxon>Metazoa</taxon>
        <taxon>Ecdysozoa</taxon>
        <taxon>Arthropoda</taxon>
        <taxon>Hexapoda</taxon>
        <taxon>Insecta</taxon>
        <taxon>Pterygota</taxon>
        <taxon>Neoptera</taxon>
        <taxon>Endopterygota</taxon>
        <taxon>Lepidoptera</taxon>
        <taxon>Glossata</taxon>
        <taxon>Ditrysia</taxon>
        <taxon>Pyraloidea</taxon>
        <taxon>Crambidae</taxon>
        <taxon>Pyraustinae</taxon>
        <taxon>Loxostege</taxon>
    </lineage>
</organism>
<dbReference type="Proteomes" id="UP001549921">
    <property type="component" value="Unassembled WGS sequence"/>
</dbReference>
<feature type="compositionally biased region" description="Polar residues" evidence="2">
    <location>
        <begin position="199"/>
        <end position="212"/>
    </location>
</feature>
<protein>
    <submittedName>
        <fullName evidence="3">Uncharacterized protein</fullName>
    </submittedName>
</protein>
<feature type="compositionally biased region" description="Polar residues" evidence="2">
    <location>
        <begin position="176"/>
        <end position="192"/>
    </location>
</feature>
<gene>
    <name evidence="3" type="ORF">ABMA28_013444</name>
</gene>
<sequence>MENVSDKINSCIFNNDDRGFMELLNFGLDPNFEGGWPIRLAARQGSYSVVKALVQYGANPHLLSESGASTLQLAVYSGEHWLGDKWDFILSCCDSSQLADGAAVAIIFQNKAALEKIIKTGRCNTNIPTTLTGKTVEQLAAGYKLSNMLNPSIEAQRNVTPTNSPRRSGQRRTDSRSFLTPRPQQVQRNLSPSVARFFHQTSSQSALTSPRNSMMVLSPTNDRIST</sequence>
<feature type="repeat" description="ANK" evidence="1">
    <location>
        <begin position="33"/>
        <end position="65"/>
    </location>
</feature>
<dbReference type="InterPro" id="IPR036770">
    <property type="entry name" value="Ankyrin_rpt-contain_sf"/>
</dbReference>